<feature type="domain" description="CCHC-type" evidence="4">
    <location>
        <begin position="670"/>
        <end position="684"/>
    </location>
</feature>
<feature type="region of interest" description="Disordered" evidence="3">
    <location>
        <begin position="240"/>
        <end position="291"/>
    </location>
</feature>
<accession>A0AAD8VNT4</accession>
<comment type="caution">
    <text evidence="5">The sequence shown here is derived from an EMBL/GenBank/DDBJ whole genome shotgun (WGS) entry which is preliminary data.</text>
</comment>
<evidence type="ECO:0000256" key="2">
    <source>
        <dbReference type="SAM" id="Coils"/>
    </source>
</evidence>
<dbReference type="InterPro" id="IPR036875">
    <property type="entry name" value="Znf_CCHC_sf"/>
</dbReference>
<dbReference type="EMBL" id="JAUUTY010000006">
    <property type="protein sequence ID" value="KAK1614507.1"/>
    <property type="molecule type" value="Genomic_DNA"/>
</dbReference>
<keyword evidence="6" id="KW-1185">Reference proteome</keyword>
<dbReference type="Pfam" id="PF14988">
    <property type="entry name" value="DUF4515"/>
    <property type="match status" value="1"/>
</dbReference>
<sequence length="810" mass="89953">MAFCCLFCSKQLGTSDSSYPARLIVGELESGDVVIWDPHKALRNPTKEIFSELDEINAQGLFCHEASRRPKRRRRGHEAPPQQAAWPGLGRAALCGALVWPPTCPSAYLKPPSRNPSTESHDTENLTETPPPPIPSRGILEIASGTLPERGIISRESAWSPHVKTFCEEGPWPEPPPCPGRSLHPAHGWSLQARYRSRYPAHGWSLQARYRPWYRRAICGSGLVPGRLEPRRYLGRYHGRRLRPPPPSPQHTLRHLLPSLAGSTGHQGPGSTVPPTMEPNMSRGDKDEDEYEEEDWVVSLRDKGESVFKVICKDKIASTHFFEILTTAIESQKLIWMHENTIDKKGALEREYANDVASLKNDLEEEQDTVASLEEQLETLEVSQNEIFAKLTKERDHAKAKLKLLKNEKSKVGVGHDKLVKDLDDLDKAHKALESEHSILTKSYEQLQASYLKEHAMLPSLLDMSCDDACATNSTSCEASILKENVELRAQLDLLTSNYGKLEENHGKLASSHEDLLASHDRLKLAHEAIISKATPCEPHVGTSTTTQNVILPCASPSNSSTHNIAKSCDELSSLPSCSNNEDSTSSSTCVVTNHVEEIKELKAQVTSLKNDLVKSHEGKCKLDTMLSVQQFPNDKSGLGFKSNNKNKSNNNNNNKKGQVQVKDPAKIVCFKCKIEGHHVRSCPLKKKQKGKRPQAQTHIQPQVEEMSLPKKNQANAPIVEKSSEKKEKKRTCYICREKGHISSFCTIGTSSNSITVDDVYSLRKDEGGNVFAKFVGAQSGVKKRTIWVAKPIVTNLLGPNLVGDQQSKT</sequence>
<gene>
    <name evidence="5" type="ORF">QYE76_020024</name>
</gene>
<keyword evidence="1" id="KW-0863">Zinc-finger</keyword>
<evidence type="ECO:0000313" key="5">
    <source>
        <dbReference type="EMBL" id="KAK1614507.1"/>
    </source>
</evidence>
<dbReference type="SMART" id="SM00343">
    <property type="entry name" value="ZnF_C2HC"/>
    <property type="match status" value="2"/>
</dbReference>
<feature type="compositionally biased region" description="Basic residues" evidence="3">
    <location>
        <begin position="684"/>
        <end position="693"/>
    </location>
</feature>
<feature type="compositionally biased region" description="Polar residues" evidence="3">
    <location>
        <begin position="261"/>
        <end position="274"/>
    </location>
</feature>
<feature type="region of interest" description="Disordered" evidence="3">
    <location>
        <begin position="109"/>
        <end position="139"/>
    </location>
</feature>
<name>A0AAD8VNT4_LOLMU</name>
<keyword evidence="1" id="KW-0862">Zinc</keyword>
<dbReference type="Proteomes" id="UP001231189">
    <property type="component" value="Unassembled WGS sequence"/>
</dbReference>
<keyword evidence="1" id="KW-0479">Metal-binding</keyword>
<feature type="region of interest" description="Disordered" evidence="3">
    <location>
        <begin position="684"/>
        <end position="724"/>
    </location>
</feature>
<dbReference type="Pfam" id="PF00098">
    <property type="entry name" value="zf-CCHC"/>
    <property type="match status" value="1"/>
</dbReference>
<reference evidence="5" key="1">
    <citation type="submission" date="2023-07" db="EMBL/GenBank/DDBJ databases">
        <title>A chromosome-level genome assembly of Lolium multiflorum.</title>
        <authorList>
            <person name="Chen Y."/>
            <person name="Copetti D."/>
            <person name="Kolliker R."/>
            <person name="Studer B."/>
        </authorList>
    </citation>
    <scope>NUCLEOTIDE SEQUENCE</scope>
    <source>
        <strain evidence="5">02402/16</strain>
        <tissue evidence="5">Leaf</tissue>
    </source>
</reference>
<dbReference type="PROSITE" id="PS50158">
    <property type="entry name" value="ZF_CCHC"/>
    <property type="match status" value="1"/>
</dbReference>
<evidence type="ECO:0000259" key="4">
    <source>
        <dbReference type="PROSITE" id="PS50158"/>
    </source>
</evidence>
<protein>
    <recommendedName>
        <fullName evidence="4">CCHC-type domain-containing protein</fullName>
    </recommendedName>
</protein>
<dbReference type="GO" id="GO:0003676">
    <property type="term" value="F:nucleic acid binding"/>
    <property type="evidence" value="ECO:0007669"/>
    <property type="project" value="InterPro"/>
</dbReference>
<dbReference type="Gene3D" id="4.10.60.10">
    <property type="entry name" value="Zinc finger, CCHC-type"/>
    <property type="match status" value="1"/>
</dbReference>
<evidence type="ECO:0000313" key="6">
    <source>
        <dbReference type="Proteomes" id="UP001231189"/>
    </source>
</evidence>
<feature type="region of interest" description="Disordered" evidence="3">
    <location>
        <begin position="632"/>
        <end position="659"/>
    </location>
</feature>
<dbReference type="InterPro" id="IPR001878">
    <property type="entry name" value="Znf_CCHC"/>
</dbReference>
<proteinExistence type="predicted"/>
<feature type="coiled-coil region" evidence="2">
    <location>
        <begin position="349"/>
        <end position="436"/>
    </location>
</feature>
<feature type="compositionally biased region" description="Low complexity" evidence="3">
    <location>
        <begin position="642"/>
        <end position="657"/>
    </location>
</feature>
<evidence type="ECO:0000256" key="1">
    <source>
        <dbReference type="PROSITE-ProRule" id="PRU00047"/>
    </source>
</evidence>
<keyword evidence="2" id="KW-0175">Coiled coil</keyword>
<organism evidence="5 6">
    <name type="scientific">Lolium multiflorum</name>
    <name type="common">Italian ryegrass</name>
    <name type="synonym">Lolium perenne subsp. multiflorum</name>
    <dbReference type="NCBI Taxonomy" id="4521"/>
    <lineage>
        <taxon>Eukaryota</taxon>
        <taxon>Viridiplantae</taxon>
        <taxon>Streptophyta</taxon>
        <taxon>Embryophyta</taxon>
        <taxon>Tracheophyta</taxon>
        <taxon>Spermatophyta</taxon>
        <taxon>Magnoliopsida</taxon>
        <taxon>Liliopsida</taxon>
        <taxon>Poales</taxon>
        <taxon>Poaceae</taxon>
        <taxon>BOP clade</taxon>
        <taxon>Pooideae</taxon>
        <taxon>Poodae</taxon>
        <taxon>Poeae</taxon>
        <taxon>Poeae Chloroplast Group 2 (Poeae type)</taxon>
        <taxon>Loliodinae</taxon>
        <taxon>Loliinae</taxon>
        <taxon>Lolium</taxon>
    </lineage>
</organism>
<evidence type="ECO:0000256" key="3">
    <source>
        <dbReference type="SAM" id="MobiDB-lite"/>
    </source>
</evidence>
<dbReference type="AlphaFoldDB" id="A0AAD8VNT4"/>
<dbReference type="SUPFAM" id="SSF57756">
    <property type="entry name" value="Retrovirus zinc finger-like domains"/>
    <property type="match status" value="1"/>
</dbReference>
<dbReference type="GO" id="GO:0008270">
    <property type="term" value="F:zinc ion binding"/>
    <property type="evidence" value="ECO:0007669"/>
    <property type="project" value="UniProtKB-KW"/>
</dbReference>
<dbReference type="InterPro" id="IPR032777">
    <property type="entry name" value="DUF4515"/>
</dbReference>